<dbReference type="FunFam" id="1.20.1280.290:FF:000002">
    <property type="entry name" value="Bidirectional sugar transporter SWEET"/>
    <property type="match status" value="1"/>
</dbReference>
<keyword evidence="6 11" id="KW-0812">Transmembrane</keyword>
<keyword evidence="7" id="KW-0677">Repeat</keyword>
<dbReference type="GO" id="GO:0005886">
    <property type="term" value="C:plasma membrane"/>
    <property type="evidence" value="ECO:0007669"/>
    <property type="project" value="UniProtKB-SubCell"/>
</dbReference>
<dbReference type="Gene3D" id="1.20.1280.290">
    <property type="match status" value="2"/>
</dbReference>
<evidence type="ECO:0000256" key="2">
    <source>
        <dbReference type="ARBA" id="ARBA00007809"/>
    </source>
</evidence>
<comment type="function">
    <text evidence="10">Mediates both low-affinity uptake and efflux of sugar across the plasma membrane.</text>
</comment>
<dbReference type="PANTHER" id="PTHR10791:SF30">
    <property type="entry name" value="SUGAR TRANSPORTER SWEET1"/>
    <property type="match status" value="1"/>
</dbReference>
<keyword evidence="5 11" id="KW-0762">Sugar transport</keyword>
<feature type="transmembrane region" description="Helical" evidence="11">
    <location>
        <begin position="139"/>
        <end position="159"/>
    </location>
</feature>
<feature type="transmembrane region" description="Helical" evidence="11">
    <location>
        <begin position="74"/>
        <end position="95"/>
    </location>
</feature>
<proteinExistence type="inferred from homology"/>
<dbReference type="GO" id="GO:0051260">
    <property type="term" value="P:protein homooligomerization"/>
    <property type="evidence" value="ECO:0007669"/>
    <property type="project" value="UniProtKB-ARBA"/>
</dbReference>
<feature type="transmembrane region" description="Helical" evidence="11">
    <location>
        <begin position="194"/>
        <end position="215"/>
    </location>
</feature>
<comment type="function">
    <text evidence="11">Mediates both low-affinity uptake and efflux of sugar across the membrane.</text>
</comment>
<dbReference type="Pfam" id="PF03083">
    <property type="entry name" value="MtN3_slv"/>
    <property type="match status" value="2"/>
</dbReference>
<sequence length="244" mass="26787">MNHATQQLVRTIIGVIGNIISLGLFLSPAPTFYRIIKKKSVEEFHPWIYVAGVLNCCLWILYGSPTVHPNSTLVWSINSVGLVLYTIYLSVFIWFAPMAKRLQVLGTLVVVGIVMAVIASPTLSLVHSVDKRGDIVGDIAVIFNICLYASPLTVVVKVFKTKSVEFLPFWVCLAGLLNGACWTTYGFIPFDVHLVVGNGIGACLGLFQVGLHVYYGNCCGNRKAIDDDELKKPNKPSEVQLETV</sequence>
<dbReference type="InterPro" id="IPR004316">
    <property type="entry name" value="SWEET_rpt"/>
</dbReference>
<dbReference type="InterPro" id="IPR047664">
    <property type="entry name" value="SWEET"/>
</dbReference>
<keyword evidence="9 11" id="KW-0472">Membrane</keyword>
<evidence type="ECO:0000256" key="11">
    <source>
        <dbReference type="RuleBase" id="RU910715"/>
    </source>
</evidence>
<keyword evidence="4" id="KW-1003">Cell membrane</keyword>
<keyword evidence="3 11" id="KW-0813">Transport</keyword>
<evidence type="ECO:0000256" key="9">
    <source>
        <dbReference type="ARBA" id="ARBA00023136"/>
    </source>
</evidence>
<protein>
    <recommendedName>
        <fullName evidence="11">Bidirectional sugar transporter SWEET</fullName>
    </recommendedName>
</protein>
<dbReference type="PANTHER" id="PTHR10791">
    <property type="entry name" value="RAG1-ACTIVATING PROTEIN 1"/>
    <property type="match status" value="1"/>
</dbReference>
<feature type="transmembrane region" description="Helical" evidence="11">
    <location>
        <begin position="166"/>
        <end position="188"/>
    </location>
</feature>
<keyword evidence="8 11" id="KW-1133">Transmembrane helix</keyword>
<evidence type="ECO:0000313" key="12">
    <source>
        <dbReference type="EMBL" id="CAI9111886.1"/>
    </source>
</evidence>
<name>A0AAV1DXM8_OLDCO</name>
<evidence type="ECO:0000256" key="7">
    <source>
        <dbReference type="ARBA" id="ARBA00022737"/>
    </source>
</evidence>
<evidence type="ECO:0000256" key="10">
    <source>
        <dbReference type="ARBA" id="ARBA00037238"/>
    </source>
</evidence>
<evidence type="ECO:0000313" key="13">
    <source>
        <dbReference type="Proteomes" id="UP001161247"/>
    </source>
</evidence>
<comment type="similarity">
    <text evidence="2 11">Belongs to the SWEET sugar transporter family.</text>
</comment>
<evidence type="ECO:0000256" key="3">
    <source>
        <dbReference type="ARBA" id="ARBA00022448"/>
    </source>
</evidence>
<comment type="subcellular location">
    <subcellularLocation>
        <location evidence="1 11">Cell membrane</location>
        <topology evidence="1 11">Multi-pass membrane protein</topology>
    </subcellularLocation>
</comment>
<organism evidence="12 13">
    <name type="scientific">Oldenlandia corymbosa var. corymbosa</name>
    <dbReference type="NCBI Taxonomy" id="529605"/>
    <lineage>
        <taxon>Eukaryota</taxon>
        <taxon>Viridiplantae</taxon>
        <taxon>Streptophyta</taxon>
        <taxon>Embryophyta</taxon>
        <taxon>Tracheophyta</taxon>
        <taxon>Spermatophyta</taxon>
        <taxon>Magnoliopsida</taxon>
        <taxon>eudicotyledons</taxon>
        <taxon>Gunneridae</taxon>
        <taxon>Pentapetalae</taxon>
        <taxon>asterids</taxon>
        <taxon>lamiids</taxon>
        <taxon>Gentianales</taxon>
        <taxon>Rubiaceae</taxon>
        <taxon>Rubioideae</taxon>
        <taxon>Spermacoceae</taxon>
        <taxon>Hedyotis-Oldenlandia complex</taxon>
        <taxon>Oldenlandia</taxon>
    </lineage>
</organism>
<dbReference type="FunFam" id="1.20.1280.290:FF:000001">
    <property type="entry name" value="Bidirectional sugar transporter SWEET"/>
    <property type="match status" value="1"/>
</dbReference>
<feature type="transmembrane region" description="Helical" evidence="11">
    <location>
        <begin position="12"/>
        <end position="32"/>
    </location>
</feature>
<feature type="transmembrane region" description="Helical" evidence="11">
    <location>
        <begin position="102"/>
        <end position="119"/>
    </location>
</feature>
<evidence type="ECO:0000256" key="8">
    <source>
        <dbReference type="ARBA" id="ARBA00022989"/>
    </source>
</evidence>
<gene>
    <name evidence="12" type="ORF">OLC1_LOCUS19174</name>
</gene>
<keyword evidence="13" id="KW-1185">Reference proteome</keyword>
<dbReference type="GO" id="GO:0051119">
    <property type="term" value="F:sugar transmembrane transporter activity"/>
    <property type="evidence" value="ECO:0007669"/>
    <property type="project" value="InterPro"/>
</dbReference>
<evidence type="ECO:0000256" key="4">
    <source>
        <dbReference type="ARBA" id="ARBA00022475"/>
    </source>
</evidence>
<evidence type="ECO:0000256" key="6">
    <source>
        <dbReference type="ARBA" id="ARBA00022692"/>
    </source>
</evidence>
<dbReference type="Proteomes" id="UP001161247">
    <property type="component" value="Chromosome 7"/>
</dbReference>
<feature type="transmembrane region" description="Helical" evidence="11">
    <location>
        <begin position="44"/>
        <end position="62"/>
    </location>
</feature>
<reference evidence="12" key="1">
    <citation type="submission" date="2023-03" db="EMBL/GenBank/DDBJ databases">
        <authorList>
            <person name="Julca I."/>
        </authorList>
    </citation>
    <scope>NUCLEOTIDE SEQUENCE</scope>
</reference>
<dbReference type="AlphaFoldDB" id="A0AAV1DXM8"/>
<evidence type="ECO:0000256" key="1">
    <source>
        <dbReference type="ARBA" id="ARBA00004651"/>
    </source>
</evidence>
<accession>A0AAV1DXM8</accession>
<evidence type="ECO:0000256" key="5">
    <source>
        <dbReference type="ARBA" id="ARBA00022597"/>
    </source>
</evidence>
<dbReference type="EMBL" id="OX459124">
    <property type="protein sequence ID" value="CAI9111886.1"/>
    <property type="molecule type" value="Genomic_DNA"/>
</dbReference>